<evidence type="ECO:0000313" key="3">
    <source>
        <dbReference type="Proteomes" id="UP000183028"/>
    </source>
</evidence>
<proteinExistence type="predicted"/>
<sequence>MIEIEMAAMLIMLAFFIGLFLGDVVLGLAMAASREDDSRGR</sequence>
<dbReference type="RefSeq" id="WP_274520081.1">
    <property type="nucleotide sequence ID" value="NZ_FNYK01000040.1"/>
</dbReference>
<name>A0A1H6UWW8_9FIRM</name>
<evidence type="ECO:0000256" key="1">
    <source>
        <dbReference type="SAM" id="Phobius"/>
    </source>
</evidence>
<keyword evidence="3" id="KW-1185">Reference proteome</keyword>
<evidence type="ECO:0000313" key="2">
    <source>
        <dbReference type="EMBL" id="SEI96913.1"/>
    </source>
</evidence>
<keyword evidence="1" id="KW-0812">Transmembrane</keyword>
<dbReference type="Proteomes" id="UP000183028">
    <property type="component" value="Unassembled WGS sequence"/>
</dbReference>
<dbReference type="EMBL" id="FNYK01000040">
    <property type="protein sequence ID" value="SEI96913.1"/>
    <property type="molecule type" value="Genomic_DNA"/>
</dbReference>
<feature type="transmembrane region" description="Helical" evidence="1">
    <location>
        <begin position="6"/>
        <end position="32"/>
    </location>
</feature>
<protein>
    <submittedName>
        <fullName evidence="2">Uncharacterized protein</fullName>
    </submittedName>
</protein>
<dbReference type="AlphaFoldDB" id="A0A1H6UWW8"/>
<organism evidence="2 3">
    <name type="scientific">Sharpea azabuensis</name>
    <dbReference type="NCBI Taxonomy" id="322505"/>
    <lineage>
        <taxon>Bacteria</taxon>
        <taxon>Bacillati</taxon>
        <taxon>Bacillota</taxon>
        <taxon>Erysipelotrichia</taxon>
        <taxon>Erysipelotrichales</taxon>
        <taxon>Coprobacillaceae</taxon>
        <taxon>Sharpea</taxon>
    </lineage>
</organism>
<keyword evidence="1" id="KW-0472">Membrane</keyword>
<gene>
    <name evidence="2" type="ORF">SAMN04487834_104011</name>
</gene>
<keyword evidence="1" id="KW-1133">Transmembrane helix</keyword>
<reference evidence="3" key="1">
    <citation type="submission" date="2016-10" db="EMBL/GenBank/DDBJ databases">
        <authorList>
            <person name="Varghese N."/>
        </authorList>
    </citation>
    <scope>NUCLEOTIDE SEQUENCE [LARGE SCALE GENOMIC DNA]</scope>
    <source>
        <strain evidence="3">DSM 20406</strain>
    </source>
</reference>
<accession>A0A1H6UWW8</accession>